<feature type="compositionally biased region" description="Basic and acidic residues" evidence="1">
    <location>
        <begin position="1"/>
        <end position="12"/>
    </location>
</feature>
<evidence type="ECO:0000256" key="1">
    <source>
        <dbReference type="SAM" id="MobiDB-lite"/>
    </source>
</evidence>
<accession>A0ABQ7GXE7</accession>
<feature type="compositionally biased region" description="Polar residues" evidence="1">
    <location>
        <begin position="332"/>
        <end position="346"/>
    </location>
</feature>
<feature type="compositionally biased region" description="Low complexity" evidence="1">
    <location>
        <begin position="64"/>
        <end position="88"/>
    </location>
</feature>
<reference evidence="2" key="1">
    <citation type="submission" date="2017-08" db="EMBL/GenBank/DDBJ databases">
        <authorList>
            <person name="Polle J.E."/>
            <person name="Barry K."/>
            <person name="Cushman J."/>
            <person name="Schmutz J."/>
            <person name="Tran D."/>
            <person name="Hathwaick L.T."/>
            <person name="Yim W.C."/>
            <person name="Jenkins J."/>
            <person name="Mckie-Krisberg Z.M."/>
            <person name="Prochnik S."/>
            <person name="Lindquist E."/>
            <person name="Dockter R.B."/>
            <person name="Adam C."/>
            <person name="Molina H."/>
            <person name="Bunkerborg J."/>
            <person name="Jin E."/>
            <person name="Buchheim M."/>
            <person name="Magnuson J."/>
        </authorList>
    </citation>
    <scope>NUCLEOTIDE SEQUENCE</scope>
    <source>
        <strain evidence="2">CCAP 19/18</strain>
    </source>
</reference>
<proteinExistence type="predicted"/>
<feature type="region of interest" description="Disordered" evidence="1">
    <location>
        <begin position="332"/>
        <end position="370"/>
    </location>
</feature>
<feature type="region of interest" description="Disordered" evidence="1">
    <location>
        <begin position="289"/>
        <end position="314"/>
    </location>
</feature>
<feature type="region of interest" description="Disordered" evidence="1">
    <location>
        <begin position="46"/>
        <end position="154"/>
    </location>
</feature>
<evidence type="ECO:0000313" key="2">
    <source>
        <dbReference type="EMBL" id="KAF5839283.1"/>
    </source>
</evidence>
<dbReference type="Proteomes" id="UP000815325">
    <property type="component" value="Unassembled WGS sequence"/>
</dbReference>
<feature type="region of interest" description="Disordered" evidence="1">
    <location>
        <begin position="1"/>
        <end position="32"/>
    </location>
</feature>
<dbReference type="EMBL" id="MU069548">
    <property type="protein sequence ID" value="KAF5839283.1"/>
    <property type="molecule type" value="Genomic_DNA"/>
</dbReference>
<evidence type="ECO:0000313" key="3">
    <source>
        <dbReference type="Proteomes" id="UP000815325"/>
    </source>
</evidence>
<organism evidence="2 3">
    <name type="scientific">Dunaliella salina</name>
    <name type="common">Green alga</name>
    <name type="synonym">Protococcus salinus</name>
    <dbReference type="NCBI Taxonomy" id="3046"/>
    <lineage>
        <taxon>Eukaryota</taxon>
        <taxon>Viridiplantae</taxon>
        <taxon>Chlorophyta</taxon>
        <taxon>core chlorophytes</taxon>
        <taxon>Chlorophyceae</taxon>
        <taxon>CS clade</taxon>
        <taxon>Chlamydomonadales</taxon>
        <taxon>Dunaliellaceae</taxon>
        <taxon>Dunaliella</taxon>
    </lineage>
</organism>
<gene>
    <name evidence="2" type="ORF">DUNSADRAFT_1156</name>
</gene>
<feature type="compositionally biased region" description="Polar residues" evidence="1">
    <location>
        <begin position="290"/>
        <end position="314"/>
    </location>
</feature>
<sequence length="383" mass="40811">MEGESRRTHGGVDDDSAAAGPACPREKRKSSSVTFAELPLPCCFHDTGSLLTGGREEDQLLQDSPASPETTSSSAPKLKKSSSLPLRRSSVETLRSMLLLTAGKASPSQHVHQHDKGTPQISRRPLTKSSTFSARSSPAPTPAAKDCNPQQELSSPFGAVSAGYLWEGRKHGHERWAHQPGEGIPLMERSRASSHGGGENPGILESHKMQARRTSHGGGLLRADTGKPLLPTRQSFSMLPRQASSPLVSTSRQGSCRTNGSALFEMPWDSTSSTPRCLSSSGSQAAYEEMSSQGYALPSSQGRSRRSWSNIKSDGSCAQSVADHVALYARRSSQSGCESNRSSTAFLGSRKGKQPHPSVDVGFKSPPKSGMAQVKDVFQSLLG</sequence>
<protein>
    <submittedName>
        <fullName evidence="2">Uncharacterized protein</fullName>
    </submittedName>
</protein>
<comment type="caution">
    <text evidence="2">The sequence shown here is derived from an EMBL/GenBank/DDBJ whole genome shotgun (WGS) entry which is preliminary data.</text>
</comment>
<name>A0ABQ7GXE7_DUNSA</name>
<feature type="compositionally biased region" description="Low complexity" evidence="1">
    <location>
        <begin position="127"/>
        <end position="144"/>
    </location>
</feature>
<keyword evidence="3" id="KW-1185">Reference proteome</keyword>